<dbReference type="PANTHER" id="PTHR30625">
    <property type="entry name" value="PROTEIN TOLQ"/>
    <property type="match status" value="1"/>
</dbReference>
<keyword evidence="10" id="KW-1185">Reference proteome</keyword>
<organism evidence="9 10">
    <name type="scientific">Pseudoalteromonas haloplanktis</name>
    <name type="common">Alteromonas haloplanktis</name>
    <dbReference type="NCBI Taxonomy" id="228"/>
    <lineage>
        <taxon>Bacteria</taxon>
        <taxon>Pseudomonadati</taxon>
        <taxon>Pseudomonadota</taxon>
        <taxon>Gammaproteobacteria</taxon>
        <taxon>Alteromonadales</taxon>
        <taxon>Pseudoalteromonadaceae</taxon>
        <taxon>Pseudoalteromonas</taxon>
    </lineage>
</organism>
<comment type="similarity">
    <text evidence="6">Belongs to the exbB/tolQ family.</text>
</comment>
<accession>A0ABU1BBV5</accession>
<evidence type="ECO:0000256" key="7">
    <source>
        <dbReference type="SAM" id="Phobius"/>
    </source>
</evidence>
<evidence type="ECO:0000256" key="5">
    <source>
        <dbReference type="ARBA" id="ARBA00023136"/>
    </source>
</evidence>
<keyword evidence="6" id="KW-0813">Transport</keyword>
<evidence type="ECO:0000313" key="9">
    <source>
        <dbReference type="EMBL" id="MDQ9091820.1"/>
    </source>
</evidence>
<evidence type="ECO:0000256" key="2">
    <source>
        <dbReference type="ARBA" id="ARBA00022475"/>
    </source>
</evidence>
<protein>
    <submittedName>
        <fullName evidence="9">MotA/TolQ/ExbB proton channel family protein</fullName>
    </submittedName>
</protein>
<dbReference type="InterPro" id="IPR050790">
    <property type="entry name" value="ExbB/TolQ_transport"/>
</dbReference>
<evidence type="ECO:0000259" key="8">
    <source>
        <dbReference type="Pfam" id="PF01618"/>
    </source>
</evidence>
<dbReference type="RefSeq" id="WP_016708380.1">
    <property type="nucleotide sequence ID" value="NZ_JAVIFY010000006.1"/>
</dbReference>
<keyword evidence="6" id="KW-0653">Protein transport</keyword>
<evidence type="ECO:0000256" key="3">
    <source>
        <dbReference type="ARBA" id="ARBA00022692"/>
    </source>
</evidence>
<sequence length="123" mass="13963">MFDQLLGNFICWLIILLALYVYQLIWHDILHIKQYKLQRQGYWHDVSSILTAALPLLGLLGTIIGLLDTFKVMSQGQNELMSQAISDALLTTQLGLVCAIPAWLMQAYLLYVTRRSAIKLPVS</sequence>
<dbReference type="PANTHER" id="PTHR30625:SF11">
    <property type="entry name" value="MOTA_TOLQ_EXBB PROTON CHANNEL DOMAIN-CONTAINING PROTEIN"/>
    <property type="match status" value="1"/>
</dbReference>
<keyword evidence="4 7" id="KW-1133">Transmembrane helix</keyword>
<feature type="domain" description="MotA/TolQ/ExbB proton channel" evidence="8">
    <location>
        <begin position="48"/>
        <end position="114"/>
    </location>
</feature>
<evidence type="ECO:0000256" key="6">
    <source>
        <dbReference type="RuleBase" id="RU004057"/>
    </source>
</evidence>
<keyword evidence="2" id="KW-1003">Cell membrane</keyword>
<keyword evidence="5 7" id="KW-0472">Membrane</keyword>
<proteinExistence type="inferred from homology"/>
<evidence type="ECO:0000313" key="10">
    <source>
        <dbReference type="Proteomes" id="UP001226574"/>
    </source>
</evidence>
<feature type="transmembrane region" description="Helical" evidence="7">
    <location>
        <begin position="88"/>
        <end position="111"/>
    </location>
</feature>
<feature type="transmembrane region" description="Helical" evidence="7">
    <location>
        <begin position="46"/>
        <end position="68"/>
    </location>
</feature>
<evidence type="ECO:0000256" key="1">
    <source>
        <dbReference type="ARBA" id="ARBA00004651"/>
    </source>
</evidence>
<comment type="caution">
    <text evidence="9">The sequence shown here is derived from an EMBL/GenBank/DDBJ whole genome shotgun (WGS) entry which is preliminary data.</text>
</comment>
<dbReference type="InterPro" id="IPR002898">
    <property type="entry name" value="MotA_ExbB_proton_chnl"/>
</dbReference>
<dbReference type="EMBL" id="JAVIFY010000006">
    <property type="protein sequence ID" value="MDQ9091820.1"/>
    <property type="molecule type" value="Genomic_DNA"/>
</dbReference>
<feature type="transmembrane region" description="Helical" evidence="7">
    <location>
        <begin position="6"/>
        <end position="25"/>
    </location>
</feature>
<dbReference type="Pfam" id="PF01618">
    <property type="entry name" value="MotA_ExbB"/>
    <property type="match status" value="1"/>
</dbReference>
<evidence type="ECO:0000256" key="4">
    <source>
        <dbReference type="ARBA" id="ARBA00022989"/>
    </source>
</evidence>
<gene>
    <name evidence="9" type="ORF">RC083_09475</name>
</gene>
<name>A0ABU1BBV5_PSEHA</name>
<comment type="subcellular location">
    <subcellularLocation>
        <location evidence="1">Cell membrane</location>
        <topology evidence="1">Multi-pass membrane protein</topology>
    </subcellularLocation>
    <subcellularLocation>
        <location evidence="6">Membrane</location>
        <topology evidence="6">Multi-pass membrane protein</topology>
    </subcellularLocation>
</comment>
<keyword evidence="3 7" id="KW-0812">Transmembrane</keyword>
<dbReference type="Proteomes" id="UP001226574">
    <property type="component" value="Unassembled WGS sequence"/>
</dbReference>
<reference evidence="9 10" key="1">
    <citation type="submission" date="2023-08" db="EMBL/GenBank/DDBJ databases">
        <title>Pseudoalteromonas haloplanktis LL1 genome.</title>
        <authorList>
            <person name="Wu S."/>
        </authorList>
    </citation>
    <scope>NUCLEOTIDE SEQUENCE [LARGE SCALE GENOMIC DNA]</scope>
    <source>
        <strain evidence="9 10">LL1</strain>
    </source>
</reference>